<reference evidence="1 2" key="1">
    <citation type="submission" date="2017-05" db="EMBL/GenBank/DDBJ databases">
        <title>Whole genome sequence of Pseudomonas putida isolate 1312 commercialized as a biostimulant.</title>
        <authorList>
            <person name="Crovadore J."/>
            <person name="Blanc P."/>
            <person name="Chablais R."/>
            <person name="Cochard B."/>
            <person name="Grizard D."/>
            <person name="Lefort F."/>
        </authorList>
    </citation>
    <scope>NUCLEOTIDE SEQUENCE [LARGE SCALE GENOMIC DNA]</scope>
    <source>
        <strain evidence="1 2">1312</strain>
    </source>
</reference>
<evidence type="ECO:0000313" key="1">
    <source>
        <dbReference type="EMBL" id="OUM22841.1"/>
    </source>
</evidence>
<gene>
    <name evidence="1" type="ORF">B8W72_30875</name>
</gene>
<proteinExistence type="predicted"/>
<protein>
    <submittedName>
        <fullName evidence="1">Uncharacterized protein</fullName>
    </submittedName>
</protein>
<accession>A0A1Y3KEZ0</accession>
<organism evidence="1 2">
    <name type="scientific">Pseudomonas putida</name>
    <name type="common">Arthrobacter siderocapsulatus</name>
    <dbReference type="NCBI Taxonomy" id="303"/>
    <lineage>
        <taxon>Bacteria</taxon>
        <taxon>Pseudomonadati</taxon>
        <taxon>Pseudomonadota</taxon>
        <taxon>Gammaproteobacteria</taxon>
        <taxon>Pseudomonadales</taxon>
        <taxon>Pseudomonadaceae</taxon>
        <taxon>Pseudomonas</taxon>
    </lineage>
</organism>
<dbReference type="Proteomes" id="UP000196082">
    <property type="component" value="Unassembled WGS sequence"/>
</dbReference>
<dbReference type="RefSeq" id="WP_086979668.1">
    <property type="nucleotide sequence ID" value="NZ_NFSB01000091.1"/>
</dbReference>
<dbReference type="AlphaFoldDB" id="A0A1Y3KEZ0"/>
<name>A0A1Y3KEZ0_PSEPU</name>
<evidence type="ECO:0000313" key="2">
    <source>
        <dbReference type="Proteomes" id="UP000196082"/>
    </source>
</evidence>
<comment type="caution">
    <text evidence="1">The sequence shown here is derived from an EMBL/GenBank/DDBJ whole genome shotgun (WGS) entry which is preliminary data.</text>
</comment>
<dbReference type="EMBL" id="NFSB01000091">
    <property type="protein sequence ID" value="OUM22841.1"/>
    <property type="molecule type" value="Genomic_DNA"/>
</dbReference>
<sequence>MLAHDIDSDLVNELFEYIQDPEVREVFIYLAGAFTCLSSVEWTVENQGEVRSVRVYQDGKRYFSFMPSQKKINFHFRPPVLRDGIYKKEEIKRLFDSFDDSSHKDDEHWAIDILNIDDARRLMRVLELR</sequence>